<proteinExistence type="predicted"/>
<gene>
    <name evidence="2" type="ORF">PSON_ATCC_30995.1.T0890116</name>
</gene>
<organism evidence="2 3">
    <name type="scientific">Paramecium sonneborni</name>
    <dbReference type="NCBI Taxonomy" id="65129"/>
    <lineage>
        <taxon>Eukaryota</taxon>
        <taxon>Sar</taxon>
        <taxon>Alveolata</taxon>
        <taxon>Ciliophora</taxon>
        <taxon>Intramacronucleata</taxon>
        <taxon>Oligohymenophorea</taxon>
        <taxon>Peniculida</taxon>
        <taxon>Parameciidae</taxon>
        <taxon>Paramecium</taxon>
    </lineage>
</organism>
<dbReference type="AlphaFoldDB" id="A0A8S1PWK4"/>
<evidence type="ECO:0000313" key="3">
    <source>
        <dbReference type="Proteomes" id="UP000692954"/>
    </source>
</evidence>
<dbReference type="Proteomes" id="UP000692954">
    <property type="component" value="Unassembled WGS sequence"/>
</dbReference>
<dbReference type="Pfam" id="PF04049">
    <property type="entry name" value="ANAPC8"/>
    <property type="match status" value="1"/>
</dbReference>
<name>A0A8S1PWK4_9CILI</name>
<dbReference type="InterPro" id="IPR007192">
    <property type="entry name" value="APC8"/>
</dbReference>
<evidence type="ECO:0000313" key="2">
    <source>
        <dbReference type="EMBL" id="CAD8107640.1"/>
    </source>
</evidence>
<dbReference type="EMBL" id="CAJJDN010000089">
    <property type="protein sequence ID" value="CAD8107640.1"/>
    <property type="molecule type" value="Genomic_DNA"/>
</dbReference>
<protein>
    <recommendedName>
        <fullName evidence="1">Cdc23 domain-containing protein</fullName>
    </recommendedName>
</protein>
<accession>A0A8S1PWK4</accession>
<comment type="caution">
    <text evidence="2">The sequence shown here is derived from an EMBL/GenBank/DDBJ whole genome shotgun (WGS) entry which is preliminary data.</text>
</comment>
<dbReference type="GO" id="GO:0005680">
    <property type="term" value="C:anaphase-promoting complex"/>
    <property type="evidence" value="ECO:0007669"/>
    <property type="project" value="InterPro"/>
</dbReference>
<feature type="domain" description="Cdc23" evidence="1">
    <location>
        <begin position="14"/>
        <end position="88"/>
    </location>
</feature>
<reference evidence="2" key="1">
    <citation type="submission" date="2021-01" db="EMBL/GenBank/DDBJ databases">
        <authorList>
            <consortium name="Genoscope - CEA"/>
            <person name="William W."/>
        </authorList>
    </citation>
    <scope>NUCLEOTIDE SEQUENCE</scope>
</reference>
<evidence type="ECO:0000259" key="1">
    <source>
        <dbReference type="Pfam" id="PF04049"/>
    </source>
</evidence>
<keyword evidence="3" id="KW-1185">Reference proteome</keyword>
<sequence>MENQEKKKCLKMRIQKQLQIQNKNYEIENYQNYKSQNIYLYGLIKIHQNLELSKQCLIQVLNQLPCFWSAWLELCRLMSEERFNQLDSKYLLQQIRI</sequence>